<dbReference type="InParanoid" id="A0A251VQV6"/>
<evidence type="ECO:0000313" key="2">
    <source>
        <dbReference type="Proteomes" id="UP000215914"/>
    </source>
</evidence>
<dbReference type="Proteomes" id="UP000215914">
    <property type="component" value="Chromosome 1"/>
</dbReference>
<proteinExistence type="predicted"/>
<dbReference type="EMBL" id="CM007890">
    <property type="protein sequence ID" value="OTG37970.1"/>
    <property type="molecule type" value="Genomic_DNA"/>
</dbReference>
<gene>
    <name evidence="1" type="ORF">HannXRQ_Chr01g0024631</name>
</gene>
<protein>
    <submittedName>
        <fullName evidence="1">Uncharacterized protein</fullName>
    </submittedName>
</protein>
<dbReference type="AlphaFoldDB" id="A0A251VQV6"/>
<reference evidence="2" key="1">
    <citation type="journal article" date="2017" name="Nature">
        <title>The sunflower genome provides insights into oil metabolism, flowering and Asterid evolution.</title>
        <authorList>
            <person name="Badouin H."/>
            <person name="Gouzy J."/>
            <person name="Grassa C.J."/>
            <person name="Murat F."/>
            <person name="Staton S.E."/>
            <person name="Cottret L."/>
            <person name="Lelandais-Briere C."/>
            <person name="Owens G.L."/>
            <person name="Carrere S."/>
            <person name="Mayjonade B."/>
            <person name="Legrand L."/>
            <person name="Gill N."/>
            <person name="Kane N.C."/>
            <person name="Bowers J.E."/>
            <person name="Hubner S."/>
            <person name="Bellec A."/>
            <person name="Berard A."/>
            <person name="Berges H."/>
            <person name="Blanchet N."/>
            <person name="Boniface M.C."/>
            <person name="Brunel D."/>
            <person name="Catrice O."/>
            <person name="Chaidir N."/>
            <person name="Claudel C."/>
            <person name="Donnadieu C."/>
            <person name="Faraut T."/>
            <person name="Fievet G."/>
            <person name="Helmstetter N."/>
            <person name="King M."/>
            <person name="Knapp S.J."/>
            <person name="Lai Z."/>
            <person name="Le Paslier M.C."/>
            <person name="Lippi Y."/>
            <person name="Lorenzon L."/>
            <person name="Mandel J.R."/>
            <person name="Marage G."/>
            <person name="Marchand G."/>
            <person name="Marquand E."/>
            <person name="Bret-Mestries E."/>
            <person name="Morien E."/>
            <person name="Nambeesan S."/>
            <person name="Nguyen T."/>
            <person name="Pegot-Espagnet P."/>
            <person name="Pouilly N."/>
            <person name="Raftis F."/>
            <person name="Sallet E."/>
            <person name="Schiex T."/>
            <person name="Thomas J."/>
            <person name="Vandecasteele C."/>
            <person name="Vares D."/>
            <person name="Vear F."/>
            <person name="Vautrin S."/>
            <person name="Crespi M."/>
            <person name="Mangin B."/>
            <person name="Burke J.M."/>
            <person name="Salse J."/>
            <person name="Munos S."/>
            <person name="Vincourt P."/>
            <person name="Rieseberg L.H."/>
            <person name="Langlade N.B."/>
        </authorList>
    </citation>
    <scope>NUCLEOTIDE SEQUENCE [LARGE SCALE GENOMIC DNA]</scope>
    <source>
        <strain evidence="2">cv. SF193</strain>
    </source>
</reference>
<keyword evidence="2" id="KW-1185">Reference proteome</keyword>
<organism evidence="1 2">
    <name type="scientific">Helianthus annuus</name>
    <name type="common">Common sunflower</name>
    <dbReference type="NCBI Taxonomy" id="4232"/>
    <lineage>
        <taxon>Eukaryota</taxon>
        <taxon>Viridiplantae</taxon>
        <taxon>Streptophyta</taxon>
        <taxon>Embryophyta</taxon>
        <taxon>Tracheophyta</taxon>
        <taxon>Spermatophyta</taxon>
        <taxon>Magnoliopsida</taxon>
        <taxon>eudicotyledons</taxon>
        <taxon>Gunneridae</taxon>
        <taxon>Pentapetalae</taxon>
        <taxon>asterids</taxon>
        <taxon>campanulids</taxon>
        <taxon>Asterales</taxon>
        <taxon>Asteraceae</taxon>
        <taxon>Asteroideae</taxon>
        <taxon>Heliantheae alliance</taxon>
        <taxon>Heliantheae</taxon>
        <taxon>Helianthus</taxon>
    </lineage>
</organism>
<sequence>MEVGKPTLQAVFFIQKQLVSCPLSLKSSHYVLMIRSIDCTMPSRSSWWKCSKVIDMCLMTNKNSMRLWTTRVNMPIVAHLPTVDYVAASVSAKWCLMLLTRSFKCPTNRKKVAILMG</sequence>
<evidence type="ECO:0000313" key="1">
    <source>
        <dbReference type="EMBL" id="OTG37970.1"/>
    </source>
</evidence>
<accession>A0A251VQV6</accession>
<name>A0A251VQV6_HELAN</name>